<dbReference type="PANTHER" id="PTHR11941">
    <property type="entry name" value="ENOYL-COA HYDRATASE-RELATED"/>
    <property type="match status" value="1"/>
</dbReference>
<reference evidence="4" key="1">
    <citation type="submission" date="2022-06" db="EMBL/GenBank/DDBJ databases">
        <title>Aquibacillus sp. a new bacterium isolated from soil saline samples.</title>
        <authorList>
            <person name="Galisteo C."/>
            <person name="De La Haba R."/>
            <person name="Sanchez-Porro C."/>
            <person name="Ventosa A."/>
        </authorList>
    </citation>
    <scope>NUCLEOTIDE SEQUENCE</scope>
    <source>
        <strain evidence="4">3ASR75-11</strain>
    </source>
</reference>
<dbReference type="CDD" id="cd06558">
    <property type="entry name" value="crotonase-like"/>
    <property type="match status" value="1"/>
</dbReference>
<accession>A0A9X4ANJ9</accession>
<dbReference type="InterPro" id="IPR018376">
    <property type="entry name" value="Enoyl-CoA_hyd/isom_CS"/>
</dbReference>
<organism evidence="4 5">
    <name type="scientific">Terrihalobacillus insolitus</name>
    <dbReference type="NCBI Taxonomy" id="2950438"/>
    <lineage>
        <taxon>Bacteria</taxon>
        <taxon>Bacillati</taxon>
        <taxon>Bacillota</taxon>
        <taxon>Bacilli</taxon>
        <taxon>Bacillales</taxon>
        <taxon>Bacillaceae</taxon>
        <taxon>Terrihalobacillus</taxon>
    </lineage>
</organism>
<comment type="similarity">
    <text evidence="1 3">Belongs to the enoyl-CoA hydratase/isomerase family.</text>
</comment>
<gene>
    <name evidence="4" type="ORF">NC797_15470</name>
</gene>
<dbReference type="AlphaFoldDB" id="A0A9X4ANJ9"/>
<dbReference type="FunFam" id="3.90.226.10:FF:000009">
    <property type="entry name" value="Carnitinyl-CoA dehydratase"/>
    <property type="match status" value="1"/>
</dbReference>
<dbReference type="InterPro" id="IPR029045">
    <property type="entry name" value="ClpP/crotonase-like_dom_sf"/>
</dbReference>
<dbReference type="Gene3D" id="1.10.12.10">
    <property type="entry name" value="Lyase 2-enoyl-coa Hydratase, Chain A, domain 2"/>
    <property type="match status" value="1"/>
</dbReference>
<proteinExistence type="inferred from homology"/>
<evidence type="ECO:0000313" key="4">
    <source>
        <dbReference type="EMBL" id="MDC3425904.1"/>
    </source>
</evidence>
<dbReference type="Proteomes" id="UP001145050">
    <property type="component" value="Unassembled WGS sequence"/>
</dbReference>
<dbReference type="FunFam" id="1.10.12.10:FF:000001">
    <property type="entry name" value="Probable enoyl-CoA hydratase, mitochondrial"/>
    <property type="match status" value="1"/>
</dbReference>
<dbReference type="EMBL" id="JAMQKB010000024">
    <property type="protein sequence ID" value="MDC3425904.1"/>
    <property type="molecule type" value="Genomic_DNA"/>
</dbReference>
<evidence type="ECO:0000256" key="1">
    <source>
        <dbReference type="ARBA" id="ARBA00005254"/>
    </source>
</evidence>
<dbReference type="InterPro" id="IPR014748">
    <property type="entry name" value="Enoyl-CoA_hydra_C"/>
</dbReference>
<keyword evidence="5" id="KW-1185">Reference proteome</keyword>
<dbReference type="GO" id="GO:0006635">
    <property type="term" value="P:fatty acid beta-oxidation"/>
    <property type="evidence" value="ECO:0007669"/>
    <property type="project" value="TreeGrafter"/>
</dbReference>
<dbReference type="Pfam" id="PF00378">
    <property type="entry name" value="ECH_1"/>
    <property type="match status" value="1"/>
</dbReference>
<keyword evidence="2" id="KW-0456">Lyase</keyword>
<comment type="caution">
    <text evidence="4">The sequence shown here is derived from an EMBL/GenBank/DDBJ whole genome shotgun (WGS) entry which is preliminary data.</text>
</comment>
<dbReference type="InterPro" id="IPR001753">
    <property type="entry name" value="Enoyl-CoA_hydra/iso"/>
</dbReference>
<evidence type="ECO:0000256" key="3">
    <source>
        <dbReference type="RuleBase" id="RU003707"/>
    </source>
</evidence>
<protein>
    <submittedName>
        <fullName evidence="4">Enoyl-CoA hydratase-related protein</fullName>
    </submittedName>
</protein>
<dbReference type="RefSeq" id="WP_272437723.1">
    <property type="nucleotide sequence ID" value="NZ_JAMQKB010000024.1"/>
</dbReference>
<dbReference type="PANTHER" id="PTHR11941:SF54">
    <property type="entry name" value="ENOYL-COA HYDRATASE, MITOCHONDRIAL"/>
    <property type="match status" value="1"/>
</dbReference>
<sequence>MSDIVNYERKNDHLVVITLNRPEAANALSHTLLDQLNEAVAKISLESDIRCVVITGAGERAFCAGADLKERQGMHEKDVLEAVTYIGDTINRIEQIQVPTIAAINGAAFGGGLELALACDIRIASVHAKMGLTETSLGIIPGAGGTQRLARLIGLGQAKRLIFTAESIDAASAFSLRLVERLSTKETLLQDAEDVANKITKNAPIALIQAKKAIHYGLQTDLQTGLTIEKMSYQATIPTKDRVEALEAFQQKRKPTFIGE</sequence>
<name>A0A9X4ANJ9_9BACI</name>
<dbReference type="GO" id="GO:0016836">
    <property type="term" value="F:hydro-lyase activity"/>
    <property type="evidence" value="ECO:0007669"/>
    <property type="project" value="UniProtKB-ARBA"/>
</dbReference>
<evidence type="ECO:0000313" key="5">
    <source>
        <dbReference type="Proteomes" id="UP001145050"/>
    </source>
</evidence>
<dbReference type="Gene3D" id="3.90.226.10">
    <property type="entry name" value="2-enoyl-CoA Hydratase, Chain A, domain 1"/>
    <property type="match status" value="1"/>
</dbReference>
<evidence type="ECO:0000256" key="2">
    <source>
        <dbReference type="ARBA" id="ARBA00023239"/>
    </source>
</evidence>
<dbReference type="SUPFAM" id="SSF52096">
    <property type="entry name" value="ClpP/crotonase"/>
    <property type="match status" value="1"/>
</dbReference>
<dbReference type="PROSITE" id="PS00166">
    <property type="entry name" value="ENOYL_COA_HYDRATASE"/>
    <property type="match status" value="1"/>
</dbReference>